<feature type="non-terminal residue" evidence="1">
    <location>
        <position position="137"/>
    </location>
</feature>
<evidence type="ECO:0008006" key="3">
    <source>
        <dbReference type="Google" id="ProtNLM"/>
    </source>
</evidence>
<accession>A0A0C9VAE8</accession>
<dbReference type="Gene3D" id="2.60.120.260">
    <property type="entry name" value="Galactose-binding domain-like"/>
    <property type="match status" value="1"/>
</dbReference>
<dbReference type="Proteomes" id="UP000054279">
    <property type="component" value="Unassembled WGS sequence"/>
</dbReference>
<proteinExistence type="predicted"/>
<sequence length="137" mass="14430">LAASSSVALDLTNSFWIWTNELTPSAGTPKGIAPTGARAFRRVAITPPDKVPAAASILIAVDDEYTLWVDGNVVGTGADYQIAQAYCVVLSPFCYNVFAVKATNDFDAPNPAGVLAAIEIIYTDGSTETIVSDSSWK</sequence>
<name>A0A0C9VAE8_SPHS4</name>
<evidence type="ECO:0000313" key="1">
    <source>
        <dbReference type="EMBL" id="KIJ34430.1"/>
    </source>
</evidence>
<evidence type="ECO:0000313" key="2">
    <source>
        <dbReference type="Proteomes" id="UP000054279"/>
    </source>
</evidence>
<gene>
    <name evidence="1" type="ORF">M422DRAFT_92931</name>
</gene>
<protein>
    <recommendedName>
        <fullName evidence="3">Beta-galactosidase</fullName>
    </recommendedName>
</protein>
<dbReference type="HOGENOM" id="CLU_1870138_0_0_1"/>
<keyword evidence="2" id="KW-1185">Reference proteome</keyword>
<dbReference type="AlphaFoldDB" id="A0A0C9VAE8"/>
<dbReference type="EMBL" id="KN837200">
    <property type="protein sequence ID" value="KIJ34430.1"/>
    <property type="molecule type" value="Genomic_DNA"/>
</dbReference>
<reference evidence="1 2" key="1">
    <citation type="submission" date="2014-06" db="EMBL/GenBank/DDBJ databases">
        <title>Evolutionary Origins and Diversification of the Mycorrhizal Mutualists.</title>
        <authorList>
            <consortium name="DOE Joint Genome Institute"/>
            <consortium name="Mycorrhizal Genomics Consortium"/>
            <person name="Kohler A."/>
            <person name="Kuo A."/>
            <person name="Nagy L.G."/>
            <person name="Floudas D."/>
            <person name="Copeland A."/>
            <person name="Barry K.W."/>
            <person name="Cichocki N."/>
            <person name="Veneault-Fourrey C."/>
            <person name="LaButti K."/>
            <person name="Lindquist E.A."/>
            <person name="Lipzen A."/>
            <person name="Lundell T."/>
            <person name="Morin E."/>
            <person name="Murat C."/>
            <person name="Riley R."/>
            <person name="Ohm R."/>
            <person name="Sun H."/>
            <person name="Tunlid A."/>
            <person name="Henrissat B."/>
            <person name="Grigoriev I.V."/>
            <person name="Hibbett D.S."/>
            <person name="Martin F."/>
        </authorList>
    </citation>
    <scope>NUCLEOTIDE SEQUENCE [LARGE SCALE GENOMIC DNA]</scope>
    <source>
        <strain evidence="1 2">SS14</strain>
    </source>
</reference>
<feature type="non-terminal residue" evidence="1">
    <location>
        <position position="1"/>
    </location>
</feature>
<dbReference type="OrthoDB" id="10036721at2759"/>
<organism evidence="1 2">
    <name type="scientific">Sphaerobolus stellatus (strain SS14)</name>
    <dbReference type="NCBI Taxonomy" id="990650"/>
    <lineage>
        <taxon>Eukaryota</taxon>
        <taxon>Fungi</taxon>
        <taxon>Dikarya</taxon>
        <taxon>Basidiomycota</taxon>
        <taxon>Agaricomycotina</taxon>
        <taxon>Agaricomycetes</taxon>
        <taxon>Phallomycetidae</taxon>
        <taxon>Geastrales</taxon>
        <taxon>Sphaerobolaceae</taxon>
        <taxon>Sphaerobolus</taxon>
    </lineage>
</organism>